<protein>
    <submittedName>
        <fullName evidence="1">Uncharacterized protein</fullName>
    </submittedName>
</protein>
<dbReference type="EMBL" id="PQWO01000014">
    <property type="protein sequence ID" value="PZD71829.1"/>
    <property type="molecule type" value="Genomic_DNA"/>
</dbReference>
<comment type="caution">
    <text evidence="1">The sequence shown here is derived from an EMBL/GenBank/DDBJ whole genome shotgun (WGS) entry which is preliminary data.</text>
</comment>
<organism evidence="1 2">
    <name type="scientific">Acaryochloris thomasi RCC1774</name>
    <dbReference type="NCBI Taxonomy" id="1764569"/>
    <lineage>
        <taxon>Bacteria</taxon>
        <taxon>Bacillati</taxon>
        <taxon>Cyanobacteriota</taxon>
        <taxon>Cyanophyceae</taxon>
        <taxon>Acaryochloridales</taxon>
        <taxon>Acaryochloridaceae</taxon>
        <taxon>Acaryochloris</taxon>
        <taxon>Acaryochloris thomasi</taxon>
    </lineage>
</organism>
<dbReference type="RefSeq" id="WP_110987777.1">
    <property type="nucleotide sequence ID" value="NZ_CAWNWM010000014.1"/>
</dbReference>
<evidence type="ECO:0000313" key="1">
    <source>
        <dbReference type="EMBL" id="PZD71829.1"/>
    </source>
</evidence>
<accession>A0A2W1JD97</accession>
<dbReference type="OrthoDB" id="512427at2"/>
<dbReference type="AlphaFoldDB" id="A0A2W1JD97"/>
<dbReference type="Proteomes" id="UP000248857">
    <property type="component" value="Unassembled WGS sequence"/>
</dbReference>
<name>A0A2W1JD97_9CYAN</name>
<evidence type="ECO:0000313" key="2">
    <source>
        <dbReference type="Proteomes" id="UP000248857"/>
    </source>
</evidence>
<proteinExistence type="predicted"/>
<gene>
    <name evidence="1" type="ORF">C1752_04560</name>
</gene>
<keyword evidence="2" id="KW-1185">Reference proteome</keyword>
<sequence>MQWTSIEDLLADEDIQKHDLTVHFVEPEEKPLAENVEPEASSFEDALDNVDQVNLADLKLLAGMICHRISPLLEIEQERNGFPKSTSLLWQAVNPGLSRQINEDIFAQLTQEMAYQLYRRLEIEQERHGFTQGCLT</sequence>
<reference evidence="1 2" key="1">
    <citation type="journal article" date="2018" name="Sci. Rep.">
        <title>A novel species of the marine cyanobacterium Acaryochloris with a unique pigment content and lifestyle.</title>
        <authorList>
            <person name="Partensky F."/>
            <person name="Six C."/>
            <person name="Ratin M."/>
            <person name="Garczarek L."/>
            <person name="Vaulot D."/>
            <person name="Probert I."/>
            <person name="Calteau A."/>
            <person name="Gourvil P."/>
            <person name="Marie D."/>
            <person name="Grebert T."/>
            <person name="Bouchier C."/>
            <person name="Le Panse S."/>
            <person name="Gachenot M."/>
            <person name="Rodriguez F."/>
            <person name="Garrido J.L."/>
        </authorList>
    </citation>
    <scope>NUCLEOTIDE SEQUENCE [LARGE SCALE GENOMIC DNA]</scope>
    <source>
        <strain evidence="1 2">RCC1774</strain>
    </source>
</reference>